<dbReference type="PROSITE" id="PS01186">
    <property type="entry name" value="EGF_2"/>
    <property type="match status" value="2"/>
</dbReference>
<dbReference type="InterPro" id="IPR000742">
    <property type="entry name" value="EGF"/>
</dbReference>
<dbReference type="PROSITE" id="PS00010">
    <property type="entry name" value="ASX_HYDROXYL"/>
    <property type="match status" value="3"/>
</dbReference>
<sequence length="657" mass="71328">MERNLQNDSVPCAVSDPCGTLSNLTCSYACRLKDSTAFCYCQSGYVLQADNQTCTDCDQFHWGDNCNNTCNCGAGAERCDRITGCVCKSGWQGTKCDADINECSGGVNPCDTSSNQRCVNTPGSFVCQCVTGYQNDTGTCTDVNECNDNPCDQLCTNTDRSYKCSCYTGFTKDANEKCQDLNECDTTLNKCDQNCLNTPGSYKCSCNDGYLLSPTDQRKCTVKTQCFSFNCTNPGTCAVKSDGSEYCTCPTGYNLTMADNVTGICERKYYPRSYNTTGYNARSYNTRWHNTRSYNPEATTQIATTQEATTEQSSTTQATTQEAITQIATTQEATTKQTSTTQVATNQIATTQQVTVQEATTQEATTHEDATQEATTQEATTKQASTTQATTQEATTKHASTIYEVTPQEVTTVNTTTPEATTKVVTTKGEIKVEVILTISVNPSGDLTNEKTVYYQELLNETFAVMTHYYSSSAATKNNFLRVVVYRISKGSLVVDHAVILNSKTTTGQNQVAAATNNLINGVDMLTFGAELTSPAAAGATTAVIYTAAGVKATITTSTTICGTLNTLNTCPTNQECSVNGNGVPYCATMPAHEGFFAGVIPGRFNSWNRPRGRAFHGHWNDRSVESERGAYDNEMFRGKDLYGSLSYKEARNRTKN</sequence>
<keyword evidence="5" id="KW-0677">Repeat</keyword>
<evidence type="ECO:0000313" key="14">
    <source>
        <dbReference type="EMBL" id="CAG2228184.1"/>
    </source>
</evidence>
<dbReference type="EMBL" id="CAJPWZ010001990">
    <property type="protein sequence ID" value="CAG2228184.1"/>
    <property type="molecule type" value="Genomic_DNA"/>
</dbReference>
<dbReference type="Gene3D" id="2.10.25.10">
    <property type="entry name" value="Laminin"/>
    <property type="match status" value="3"/>
</dbReference>
<evidence type="ECO:0000256" key="10">
    <source>
        <dbReference type="ARBA" id="ARBA00023180"/>
    </source>
</evidence>
<dbReference type="SMART" id="SM00179">
    <property type="entry name" value="EGF_CA"/>
    <property type="match status" value="3"/>
</dbReference>
<dbReference type="SMART" id="SM00181">
    <property type="entry name" value="EGF"/>
    <property type="match status" value="6"/>
</dbReference>
<dbReference type="PROSITE" id="PS50026">
    <property type="entry name" value="EGF_3"/>
    <property type="match status" value="3"/>
</dbReference>
<keyword evidence="10" id="KW-0325">Glycoprotein</keyword>
<dbReference type="CDD" id="cd00054">
    <property type="entry name" value="EGF_CA"/>
    <property type="match status" value="2"/>
</dbReference>
<evidence type="ECO:0000256" key="2">
    <source>
        <dbReference type="ARBA" id="ARBA00022536"/>
    </source>
</evidence>
<evidence type="ECO:0000256" key="5">
    <source>
        <dbReference type="ARBA" id="ARBA00022737"/>
    </source>
</evidence>
<feature type="disulfide bond" evidence="11">
    <location>
        <begin position="110"/>
        <end position="127"/>
    </location>
</feature>
<dbReference type="InterPro" id="IPR049883">
    <property type="entry name" value="NOTCH1_EGF-like"/>
</dbReference>
<organism evidence="14 15">
    <name type="scientific">Mytilus edulis</name>
    <name type="common">Blue mussel</name>
    <dbReference type="NCBI Taxonomy" id="6550"/>
    <lineage>
        <taxon>Eukaryota</taxon>
        <taxon>Metazoa</taxon>
        <taxon>Spiralia</taxon>
        <taxon>Lophotrochozoa</taxon>
        <taxon>Mollusca</taxon>
        <taxon>Bivalvia</taxon>
        <taxon>Autobranchia</taxon>
        <taxon>Pteriomorphia</taxon>
        <taxon>Mytilida</taxon>
        <taxon>Mytiloidea</taxon>
        <taxon>Mytilidae</taxon>
        <taxon>Mytilinae</taxon>
        <taxon>Mytilus</taxon>
    </lineage>
</organism>
<feature type="compositionally biased region" description="Low complexity" evidence="12">
    <location>
        <begin position="372"/>
        <end position="394"/>
    </location>
</feature>
<feature type="domain" description="EGF-like" evidence="13">
    <location>
        <begin position="99"/>
        <end position="141"/>
    </location>
</feature>
<keyword evidence="2 11" id="KW-0245">EGF-like domain</keyword>
<evidence type="ECO:0000256" key="1">
    <source>
        <dbReference type="ARBA" id="ARBA00004479"/>
    </source>
</evidence>
<dbReference type="OrthoDB" id="6286622at2759"/>
<evidence type="ECO:0000313" key="15">
    <source>
        <dbReference type="Proteomes" id="UP000683360"/>
    </source>
</evidence>
<dbReference type="GO" id="GO:0016020">
    <property type="term" value="C:membrane"/>
    <property type="evidence" value="ECO:0007669"/>
    <property type="project" value="UniProtKB-SubCell"/>
</dbReference>
<gene>
    <name evidence="14" type="ORF">MEDL_41137</name>
</gene>
<dbReference type="Gene3D" id="2.170.300.10">
    <property type="entry name" value="Tie2 ligand-binding domain superfamily"/>
    <property type="match status" value="1"/>
</dbReference>
<dbReference type="FunFam" id="2.10.25.10:FF:000139">
    <property type="entry name" value="Fibulin-1"/>
    <property type="match status" value="1"/>
</dbReference>
<dbReference type="Proteomes" id="UP000683360">
    <property type="component" value="Unassembled WGS sequence"/>
</dbReference>
<evidence type="ECO:0000256" key="6">
    <source>
        <dbReference type="ARBA" id="ARBA00022989"/>
    </source>
</evidence>
<feature type="domain" description="EGF-like" evidence="13">
    <location>
        <begin position="222"/>
        <end position="259"/>
    </location>
</feature>
<dbReference type="FunFam" id="2.10.25.10:FF:000009">
    <property type="entry name" value="Low-density lipoprotein receptor isoform 1"/>
    <property type="match status" value="1"/>
</dbReference>
<dbReference type="InterPro" id="IPR018097">
    <property type="entry name" value="EGF_Ca-bd_CS"/>
</dbReference>
<keyword evidence="3" id="KW-0254">Endocytosis</keyword>
<evidence type="ECO:0000256" key="12">
    <source>
        <dbReference type="SAM" id="MobiDB-lite"/>
    </source>
</evidence>
<dbReference type="InterPro" id="IPR050751">
    <property type="entry name" value="ECM_structural_protein"/>
</dbReference>
<keyword evidence="6" id="KW-1133">Transmembrane helix</keyword>
<keyword evidence="15" id="KW-1185">Reference proteome</keyword>
<dbReference type="Pfam" id="PF07645">
    <property type="entry name" value="EGF_CA"/>
    <property type="match status" value="3"/>
</dbReference>
<name>A0A8S3T9V4_MYTED</name>
<dbReference type="GO" id="GO:0006897">
    <property type="term" value="P:endocytosis"/>
    <property type="evidence" value="ECO:0007669"/>
    <property type="project" value="UniProtKB-KW"/>
</dbReference>
<keyword evidence="8 11" id="KW-1015">Disulfide bond</keyword>
<keyword evidence="9" id="KW-0675">Receptor</keyword>
<dbReference type="PANTHER" id="PTHR24034:SF200">
    <property type="entry name" value="EGF-LIKE AND EMI DOMAIN-CONTAINING PROTEIN 1"/>
    <property type="match status" value="1"/>
</dbReference>
<evidence type="ECO:0000256" key="9">
    <source>
        <dbReference type="ARBA" id="ARBA00023170"/>
    </source>
</evidence>
<protein>
    <recommendedName>
        <fullName evidence="13">EGF-like domain-containing protein</fullName>
    </recommendedName>
</protein>
<evidence type="ECO:0000256" key="11">
    <source>
        <dbReference type="PROSITE-ProRule" id="PRU00076"/>
    </source>
</evidence>
<evidence type="ECO:0000256" key="3">
    <source>
        <dbReference type="ARBA" id="ARBA00022583"/>
    </source>
</evidence>
<keyword evidence="4" id="KW-0812">Transmembrane</keyword>
<dbReference type="PANTHER" id="PTHR24034">
    <property type="entry name" value="EGF-LIKE DOMAIN-CONTAINING PROTEIN"/>
    <property type="match status" value="1"/>
</dbReference>
<evidence type="ECO:0000256" key="7">
    <source>
        <dbReference type="ARBA" id="ARBA00023136"/>
    </source>
</evidence>
<comment type="subcellular location">
    <subcellularLocation>
        <location evidence="1">Membrane</location>
        <topology evidence="1">Single-pass type I membrane protein</topology>
    </subcellularLocation>
</comment>
<dbReference type="PROSITE" id="PS01187">
    <property type="entry name" value="EGF_CA"/>
    <property type="match status" value="1"/>
</dbReference>
<reference evidence="14" key="1">
    <citation type="submission" date="2021-03" db="EMBL/GenBank/DDBJ databases">
        <authorList>
            <person name="Bekaert M."/>
        </authorList>
    </citation>
    <scope>NUCLEOTIDE SEQUENCE</scope>
</reference>
<comment type="caution">
    <text evidence="14">The sequence shown here is derived from an EMBL/GenBank/DDBJ whole genome shotgun (WGS) entry which is preliminary data.</text>
</comment>
<proteinExistence type="predicted"/>
<accession>A0A8S3T9V4</accession>
<comment type="caution">
    <text evidence="11">Lacks conserved residue(s) required for the propagation of feature annotation.</text>
</comment>
<dbReference type="InterPro" id="IPR000152">
    <property type="entry name" value="EGF-type_Asp/Asn_hydroxyl_site"/>
</dbReference>
<feature type="region of interest" description="Disordered" evidence="12">
    <location>
        <begin position="359"/>
        <end position="402"/>
    </location>
</feature>
<dbReference type="InterPro" id="IPR001881">
    <property type="entry name" value="EGF-like_Ca-bd_dom"/>
</dbReference>
<dbReference type="AlphaFoldDB" id="A0A8S3T9V4"/>
<dbReference type="GO" id="GO:0005509">
    <property type="term" value="F:calcium ion binding"/>
    <property type="evidence" value="ECO:0007669"/>
    <property type="project" value="InterPro"/>
</dbReference>
<evidence type="ECO:0000259" key="13">
    <source>
        <dbReference type="PROSITE" id="PS50026"/>
    </source>
</evidence>
<dbReference type="SUPFAM" id="SSF57184">
    <property type="entry name" value="Growth factor receptor domain"/>
    <property type="match status" value="1"/>
</dbReference>
<evidence type="ECO:0000256" key="8">
    <source>
        <dbReference type="ARBA" id="ARBA00023157"/>
    </source>
</evidence>
<dbReference type="InterPro" id="IPR009030">
    <property type="entry name" value="Growth_fac_rcpt_cys_sf"/>
</dbReference>
<feature type="domain" description="EGF-like" evidence="13">
    <location>
        <begin position="142"/>
        <end position="179"/>
    </location>
</feature>
<keyword evidence="7" id="KW-0472">Membrane</keyword>
<evidence type="ECO:0000256" key="4">
    <source>
        <dbReference type="ARBA" id="ARBA00022692"/>
    </source>
</evidence>